<dbReference type="NCBIfam" id="TIGR00711">
    <property type="entry name" value="efflux_EmrB"/>
    <property type="match status" value="1"/>
</dbReference>
<evidence type="ECO:0000256" key="7">
    <source>
        <dbReference type="ARBA" id="ARBA00023136"/>
    </source>
</evidence>
<feature type="transmembrane region" description="Helical" evidence="8">
    <location>
        <begin position="278"/>
        <end position="297"/>
    </location>
</feature>
<feature type="transmembrane region" description="Helical" evidence="8">
    <location>
        <begin position="147"/>
        <end position="168"/>
    </location>
</feature>
<evidence type="ECO:0000256" key="1">
    <source>
        <dbReference type="ARBA" id="ARBA00004651"/>
    </source>
</evidence>
<dbReference type="EMBL" id="BAABLD010000005">
    <property type="protein sequence ID" value="GAA5161630.1"/>
    <property type="molecule type" value="Genomic_DNA"/>
</dbReference>
<comment type="subcellular location">
    <subcellularLocation>
        <location evidence="1">Cell membrane</location>
        <topology evidence="1">Multi-pass membrane protein</topology>
    </subcellularLocation>
</comment>
<accession>A0ABP9QGR2</accession>
<dbReference type="Pfam" id="PF07690">
    <property type="entry name" value="MFS_1"/>
    <property type="match status" value="1"/>
</dbReference>
<feature type="domain" description="Major facilitator superfamily (MFS) profile" evidence="9">
    <location>
        <begin position="22"/>
        <end position="512"/>
    </location>
</feature>
<comment type="caution">
    <text evidence="10">The sequence shown here is derived from an EMBL/GenBank/DDBJ whole genome shotgun (WGS) entry which is preliminary data.</text>
</comment>
<gene>
    <name evidence="10" type="primary">vceB</name>
    <name evidence="10" type="ORF">GCM10025770_11130</name>
</gene>
<feature type="transmembrane region" description="Helical" evidence="8">
    <location>
        <begin position="62"/>
        <end position="81"/>
    </location>
</feature>
<evidence type="ECO:0000313" key="11">
    <source>
        <dbReference type="Proteomes" id="UP001500547"/>
    </source>
</evidence>
<keyword evidence="6 8" id="KW-1133">Transmembrane helix</keyword>
<evidence type="ECO:0000256" key="2">
    <source>
        <dbReference type="ARBA" id="ARBA00008537"/>
    </source>
</evidence>
<dbReference type="InterPro" id="IPR011701">
    <property type="entry name" value="MFS"/>
</dbReference>
<dbReference type="Gene3D" id="1.20.1720.10">
    <property type="entry name" value="Multidrug resistance protein D"/>
    <property type="match status" value="1"/>
</dbReference>
<feature type="transmembrane region" description="Helical" evidence="8">
    <location>
        <begin position="12"/>
        <end position="32"/>
    </location>
</feature>
<organism evidence="10 11">
    <name type="scientific">Viridibacterium curvum</name>
    <dbReference type="NCBI Taxonomy" id="1101404"/>
    <lineage>
        <taxon>Bacteria</taxon>
        <taxon>Pseudomonadati</taxon>
        <taxon>Pseudomonadota</taxon>
        <taxon>Betaproteobacteria</taxon>
        <taxon>Rhodocyclales</taxon>
        <taxon>Rhodocyclaceae</taxon>
        <taxon>Viridibacterium</taxon>
    </lineage>
</organism>
<protein>
    <submittedName>
        <fullName evidence="10">Multidrug efflux MFS transporter permease subunit VceB</fullName>
    </submittedName>
</protein>
<feature type="transmembrane region" description="Helical" evidence="8">
    <location>
        <begin position="174"/>
        <end position="196"/>
    </location>
</feature>
<evidence type="ECO:0000256" key="5">
    <source>
        <dbReference type="ARBA" id="ARBA00022692"/>
    </source>
</evidence>
<feature type="transmembrane region" description="Helical" evidence="8">
    <location>
        <begin position="366"/>
        <end position="386"/>
    </location>
</feature>
<feature type="transmembrane region" description="Helical" evidence="8">
    <location>
        <begin position="88"/>
        <end position="111"/>
    </location>
</feature>
<feature type="transmembrane region" description="Helical" evidence="8">
    <location>
        <begin position="239"/>
        <end position="258"/>
    </location>
</feature>
<evidence type="ECO:0000256" key="8">
    <source>
        <dbReference type="SAM" id="Phobius"/>
    </source>
</evidence>
<dbReference type="SUPFAM" id="SSF103473">
    <property type="entry name" value="MFS general substrate transporter"/>
    <property type="match status" value="1"/>
</dbReference>
<dbReference type="InterPro" id="IPR036259">
    <property type="entry name" value="MFS_trans_sf"/>
</dbReference>
<reference evidence="11" key="1">
    <citation type="journal article" date="2019" name="Int. J. Syst. Evol. Microbiol.">
        <title>The Global Catalogue of Microorganisms (GCM) 10K type strain sequencing project: providing services to taxonomists for standard genome sequencing and annotation.</title>
        <authorList>
            <consortium name="The Broad Institute Genomics Platform"/>
            <consortium name="The Broad Institute Genome Sequencing Center for Infectious Disease"/>
            <person name="Wu L."/>
            <person name="Ma J."/>
        </authorList>
    </citation>
    <scope>NUCLEOTIDE SEQUENCE [LARGE SCALE GENOMIC DNA]</scope>
    <source>
        <strain evidence="11">JCM 18715</strain>
    </source>
</reference>
<feature type="transmembrane region" description="Helical" evidence="8">
    <location>
        <begin position="489"/>
        <end position="507"/>
    </location>
</feature>
<dbReference type="CDD" id="cd17503">
    <property type="entry name" value="MFS_LmrB_MDR_like"/>
    <property type="match status" value="1"/>
</dbReference>
<dbReference type="PANTHER" id="PTHR42718">
    <property type="entry name" value="MAJOR FACILITATOR SUPERFAMILY MULTIDRUG TRANSPORTER MFSC"/>
    <property type="match status" value="1"/>
</dbReference>
<dbReference type="InterPro" id="IPR004638">
    <property type="entry name" value="EmrB-like"/>
</dbReference>
<keyword evidence="7 8" id="KW-0472">Membrane</keyword>
<keyword evidence="4" id="KW-1003">Cell membrane</keyword>
<keyword evidence="3" id="KW-0813">Transport</keyword>
<evidence type="ECO:0000259" key="9">
    <source>
        <dbReference type="PROSITE" id="PS50850"/>
    </source>
</evidence>
<dbReference type="Proteomes" id="UP001500547">
    <property type="component" value="Unassembled WGS sequence"/>
</dbReference>
<feature type="transmembrane region" description="Helical" evidence="8">
    <location>
        <begin position="317"/>
        <end position="336"/>
    </location>
</feature>
<dbReference type="InterPro" id="IPR020846">
    <property type="entry name" value="MFS_dom"/>
</dbReference>
<evidence type="ECO:0000313" key="10">
    <source>
        <dbReference type="EMBL" id="GAA5161630.1"/>
    </source>
</evidence>
<feature type="transmembrane region" description="Helical" evidence="8">
    <location>
        <begin position="343"/>
        <end position="360"/>
    </location>
</feature>
<keyword evidence="11" id="KW-1185">Reference proteome</keyword>
<dbReference type="PROSITE" id="PS50850">
    <property type="entry name" value="MFS"/>
    <property type="match status" value="1"/>
</dbReference>
<evidence type="ECO:0000256" key="6">
    <source>
        <dbReference type="ARBA" id="ARBA00022989"/>
    </source>
</evidence>
<evidence type="ECO:0000256" key="4">
    <source>
        <dbReference type="ARBA" id="ARBA00022475"/>
    </source>
</evidence>
<dbReference type="PANTHER" id="PTHR42718:SF9">
    <property type="entry name" value="MAJOR FACILITATOR SUPERFAMILY MULTIDRUG TRANSPORTER MFSC"/>
    <property type="match status" value="1"/>
</dbReference>
<sequence>MSKDNTLANGEAPLQGGMLIVAALVLALANFVAVLDMTIANVSVATIAGAIGVTNSQATWVITSYAVAEAIIVPLTGWLAGRFGTVRTFVTAMALFGMASFICGFSNSLGMLVAGRILQGLAGGPMMPLSQTLLLRIFPKEKAPMATALWAMTTLVAPILGPITGGFICDNYHWSWIFYINVPIALICAWFAWGLLKRYESPLLKAPIDKIGLVLLVVWVGALQLMLDEGKELDWFSSPLIIGLTIVAIVGFAAFMIWETTERHPIVDLRVFRHRGYAFSVLTLVLAFGGFFGLNVLTPQWLQQYMGYTSTWSGITTAWSGVLAVLCAPLVASLLTKIDGRKLVFFGVSWLGGVALWRAFGTTDMGYSEVALPLLVMGVGLPFFFVPLTGQALASVEDHEVASAAGLMNFLRTLAGAFATSITTAAWDDRININHADLVSKIDPMNQAELLARLDPNGDAVRALSDIGSLSSLDRLIQGQSVMLATNQIFAMVALVLFVAAFSIWLAPRATKTVDTSAVH</sequence>
<name>A0ABP9QGR2_9RHOO</name>
<comment type="similarity">
    <text evidence="2">Belongs to the major facilitator superfamily. EmrB family.</text>
</comment>
<proteinExistence type="inferred from homology"/>
<dbReference type="Gene3D" id="1.20.1250.20">
    <property type="entry name" value="MFS general substrate transporter like domains"/>
    <property type="match status" value="1"/>
</dbReference>
<feature type="transmembrane region" description="Helical" evidence="8">
    <location>
        <begin position="208"/>
        <end position="227"/>
    </location>
</feature>
<dbReference type="RefSeq" id="WP_345531885.1">
    <property type="nucleotide sequence ID" value="NZ_BAABLD010000005.1"/>
</dbReference>
<keyword evidence="5 8" id="KW-0812">Transmembrane</keyword>
<evidence type="ECO:0000256" key="3">
    <source>
        <dbReference type="ARBA" id="ARBA00022448"/>
    </source>
</evidence>